<dbReference type="GO" id="GO:0005975">
    <property type="term" value="P:carbohydrate metabolic process"/>
    <property type="evidence" value="ECO:0007669"/>
    <property type="project" value="InterPro"/>
</dbReference>
<evidence type="ECO:0000256" key="5">
    <source>
        <dbReference type="ARBA" id="ARBA00023295"/>
    </source>
</evidence>
<dbReference type="SUPFAM" id="SSF51445">
    <property type="entry name" value="(Trans)glycosidases"/>
    <property type="match status" value="1"/>
</dbReference>
<dbReference type="KEGG" id="gtt:GUITHDRAFT_134913"/>
<dbReference type="SUPFAM" id="SSF55545">
    <property type="entry name" value="beta-N-acetylhexosaminidase-like domain"/>
    <property type="match status" value="1"/>
</dbReference>
<feature type="signal peptide" evidence="7">
    <location>
        <begin position="1"/>
        <end position="24"/>
    </location>
</feature>
<accession>L1JRA9</accession>
<dbReference type="GO" id="GO:0004563">
    <property type="term" value="F:beta-N-acetylhexosaminidase activity"/>
    <property type="evidence" value="ECO:0007669"/>
    <property type="project" value="UniProtKB-EC"/>
</dbReference>
<dbReference type="GeneID" id="17307454"/>
<dbReference type="InterPro" id="IPR017853">
    <property type="entry name" value="GH"/>
</dbReference>
<gene>
    <name evidence="10" type="ORF">GUITHDRAFT_134913</name>
</gene>
<dbReference type="AlphaFoldDB" id="L1JRA9"/>
<dbReference type="EMBL" id="JH992977">
    <property type="protein sequence ID" value="EKX50799.1"/>
    <property type="molecule type" value="Genomic_DNA"/>
</dbReference>
<dbReference type="Pfam" id="PF00728">
    <property type="entry name" value="Glyco_hydro_20"/>
    <property type="match status" value="1"/>
</dbReference>
<dbReference type="CDD" id="cd06565">
    <property type="entry name" value="GH20_GcnA-like"/>
    <property type="match status" value="1"/>
</dbReference>
<evidence type="ECO:0000256" key="7">
    <source>
        <dbReference type="SAM" id="SignalP"/>
    </source>
</evidence>
<evidence type="ECO:0000313" key="12">
    <source>
        <dbReference type="Proteomes" id="UP000011087"/>
    </source>
</evidence>
<keyword evidence="7" id="KW-0732">Signal</keyword>
<dbReference type="Gene3D" id="3.30.379.10">
    <property type="entry name" value="Chitobiase/beta-hexosaminidase domain 2-like"/>
    <property type="match status" value="1"/>
</dbReference>
<dbReference type="InterPro" id="IPR015883">
    <property type="entry name" value="Glyco_hydro_20_cat"/>
</dbReference>
<evidence type="ECO:0000313" key="10">
    <source>
        <dbReference type="EMBL" id="EKX50799.1"/>
    </source>
</evidence>
<dbReference type="InterPro" id="IPR029018">
    <property type="entry name" value="Hex-like_dom2"/>
</dbReference>
<dbReference type="InterPro" id="IPR025705">
    <property type="entry name" value="Beta_hexosaminidase_sua/sub"/>
</dbReference>
<evidence type="ECO:0000256" key="3">
    <source>
        <dbReference type="ARBA" id="ARBA00012663"/>
    </source>
</evidence>
<protein>
    <recommendedName>
        <fullName evidence="3">beta-N-acetylhexosaminidase</fullName>
        <ecNumber evidence="3">3.2.1.52</ecNumber>
    </recommendedName>
</protein>
<dbReference type="PaxDb" id="55529-EKX50799"/>
<feature type="domain" description="Beta-hexosaminidase bacterial type N-terminal" evidence="9">
    <location>
        <begin position="32"/>
        <end position="193"/>
    </location>
</feature>
<evidence type="ECO:0000259" key="8">
    <source>
        <dbReference type="Pfam" id="PF00728"/>
    </source>
</evidence>
<evidence type="ECO:0000256" key="1">
    <source>
        <dbReference type="ARBA" id="ARBA00001231"/>
    </source>
</evidence>
<keyword evidence="5" id="KW-0326">Glycosidase</keyword>
<dbReference type="RefSeq" id="XP_005837779.1">
    <property type="nucleotide sequence ID" value="XM_005837722.1"/>
</dbReference>
<reference evidence="11" key="3">
    <citation type="submission" date="2015-06" db="UniProtKB">
        <authorList>
            <consortium name="EnsemblProtists"/>
        </authorList>
    </citation>
    <scope>IDENTIFICATION</scope>
</reference>
<dbReference type="GO" id="GO:0030203">
    <property type="term" value="P:glycosaminoglycan metabolic process"/>
    <property type="evidence" value="ECO:0007669"/>
    <property type="project" value="TreeGrafter"/>
</dbReference>
<dbReference type="Proteomes" id="UP000011087">
    <property type="component" value="Unassembled WGS sequence"/>
</dbReference>
<dbReference type="InterPro" id="IPR015882">
    <property type="entry name" value="HEX_bac_N"/>
</dbReference>
<dbReference type="OrthoDB" id="5806726at2759"/>
<comment type="catalytic activity">
    <reaction evidence="1">
        <text>Hydrolysis of terminal non-reducing N-acetyl-D-hexosamine residues in N-acetyl-beta-D-hexosaminides.</text>
        <dbReference type="EC" id="3.2.1.52"/>
    </reaction>
</comment>
<comment type="similarity">
    <text evidence="2">Belongs to the glycosyl hydrolase 20 family.</text>
</comment>
<organism evidence="10">
    <name type="scientific">Guillardia theta (strain CCMP2712)</name>
    <name type="common">Cryptophyte</name>
    <dbReference type="NCBI Taxonomy" id="905079"/>
    <lineage>
        <taxon>Eukaryota</taxon>
        <taxon>Cryptophyceae</taxon>
        <taxon>Pyrenomonadales</taxon>
        <taxon>Geminigeraceae</taxon>
        <taxon>Guillardia</taxon>
    </lineage>
</organism>
<evidence type="ECO:0000256" key="2">
    <source>
        <dbReference type="ARBA" id="ARBA00006285"/>
    </source>
</evidence>
<keyword evidence="4" id="KW-0378">Hydrolase</keyword>
<reference evidence="12" key="2">
    <citation type="submission" date="2012-11" db="EMBL/GenBank/DDBJ databases">
        <authorList>
            <person name="Kuo A."/>
            <person name="Curtis B.A."/>
            <person name="Tanifuji G."/>
            <person name="Burki F."/>
            <person name="Gruber A."/>
            <person name="Irimia M."/>
            <person name="Maruyama S."/>
            <person name="Arias M.C."/>
            <person name="Ball S.G."/>
            <person name="Gile G.H."/>
            <person name="Hirakawa Y."/>
            <person name="Hopkins J.F."/>
            <person name="Rensing S.A."/>
            <person name="Schmutz J."/>
            <person name="Symeonidi A."/>
            <person name="Elias M."/>
            <person name="Eveleigh R.J."/>
            <person name="Herman E.K."/>
            <person name="Klute M.J."/>
            <person name="Nakayama T."/>
            <person name="Obornik M."/>
            <person name="Reyes-Prieto A."/>
            <person name="Armbrust E.V."/>
            <person name="Aves S.J."/>
            <person name="Beiko R.G."/>
            <person name="Coutinho P."/>
            <person name="Dacks J.B."/>
            <person name="Durnford D.G."/>
            <person name="Fast N.M."/>
            <person name="Green B.R."/>
            <person name="Grisdale C."/>
            <person name="Hempe F."/>
            <person name="Henrissat B."/>
            <person name="Hoppner M.P."/>
            <person name="Ishida K.-I."/>
            <person name="Kim E."/>
            <person name="Koreny L."/>
            <person name="Kroth P.G."/>
            <person name="Liu Y."/>
            <person name="Malik S.-B."/>
            <person name="Maier U.G."/>
            <person name="McRose D."/>
            <person name="Mock T."/>
            <person name="Neilson J.A."/>
            <person name="Onodera N.T."/>
            <person name="Poole A.M."/>
            <person name="Pritham E.J."/>
            <person name="Richards T.A."/>
            <person name="Rocap G."/>
            <person name="Roy S.W."/>
            <person name="Sarai C."/>
            <person name="Schaack S."/>
            <person name="Shirato S."/>
            <person name="Slamovits C.H."/>
            <person name="Spencer D.F."/>
            <person name="Suzuki S."/>
            <person name="Worden A.Z."/>
            <person name="Zauner S."/>
            <person name="Barry K."/>
            <person name="Bell C."/>
            <person name="Bharti A.K."/>
            <person name="Crow J.A."/>
            <person name="Grimwood J."/>
            <person name="Kramer R."/>
            <person name="Lindquist E."/>
            <person name="Lucas S."/>
            <person name="Salamov A."/>
            <person name="McFadden G.I."/>
            <person name="Lane C.E."/>
            <person name="Keeling P.J."/>
            <person name="Gray M.W."/>
            <person name="Grigoriev I.V."/>
            <person name="Archibald J.M."/>
        </authorList>
    </citation>
    <scope>NUCLEOTIDE SEQUENCE</scope>
    <source>
        <strain evidence="12">CCMP2712</strain>
    </source>
</reference>
<keyword evidence="12" id="KW-1185">Reference proteome</keyword>
<feature type="domain" description="Glycoside hydrolase family 20 catalytic" evidence="8">
    <location>
        <begin position="199"/>
        <end position="461"/>
    </location>
</feature>
<evidence type="ECO:0000256" key="4">
    <source>
        <dbReference type="ARBA" id="ARBA00022801"/>
    </source>
</evidence>
<dbReference type="EC" id="3.2.1.52" evidence="3"/>
<dbReference type="Gene3D" id="3.20.20.80">
    <property type="entry name" value="Glycosidases"/>
    <property type="match status" value="1"/>
</dbReference>
<evidence type="ECO:0000313" key="11">
    <source>
        <dbReference type="EnsemblProtists" id="EKX50799"/>
    </source>
</evidence>
<feature type="active site" description="Proton donor" evidence="6">
    <location>
        <position position="358"/>
    </location>
</feature>
<feature type="chain" id="PRO_5008771638" description="beta-N-acetylhexosaminidase" evidence="7">
    <location>
        <begin position="25"/>
        <end position="764"/>
    </location>
</feature>
<dbReference type="PRINTS" id="PR00738">
    <property type="entry name" value="GLHYDRLASE20"/>
</dbReference>
<dbReference type="PANTHER" id="PTHR22600:SF57">
    <property type="entry name" value="BETA-N-ACETYLHEXOSAMINIDASE"/>
    <property type="match status" value="1"/>
</dbReference>
<dbReference type="STRING" id="905079.L1JRA9"/>
<sequence length="764" mass="85410">MQGLVAASCMRAAAMLMLVCGIMSEEAVRSVPSLLPQPQSIKLFDGPPLKVVGSTVCIFRPEEAESLEDTSSRFYKNVKRASPRDVELLFGGHDVKHPLATGCSRDEEDKFLIQLKILDVRKRKSKALAKLLLSHESYKLTARNNTVVIASYYEEGLFRGYQTLLQLFESAGWDGSSKSWIGTAIDQLEITDWPLLANRGVMLDISRNRVHTLETFMGIIDMLARVKINQLQLYTEHTFAFENHSRVWKDTGALNGSEVLLLAEYAHERYIKLVPNQQSFGHMQHWLKHDEYKHLAEHEPGSDRLWTFEFCCSLFSDREKLPYSLAPDANSVQFLDSLYGELFKAFPYSENINIGFDETYDLGMGKSRQAVARQGQHHVYLEFLEEVVGVLKKYNKSAMFWGDIIAEHWQALSRLPNTSIVMDWGYEARAPFRFRAARFQQHGVKFYVCPGTSSWLSVGGRTENMVLNVLNAATAGSMYSAEGLLVTDWGDGGHMQPLAVSVPGYGAAAEFSWNINLERSFSAEGVTEHLVGKVSRFVLNDRSGVIGKVLMLLGSLYKVVGSQTLANRSALFDILILSNVRTTVVNHVIVGLHITRHGLQQALRMLKEASALLTGELAKYDVEGAEQGPLNMHLSIRELMWAVNFLTLSSQVGLECIELGDARCDLSKIPRARGEQLGVEAQRLRERLQVIWPARSREGAGLDDTLLRLQHVEGVLKTGKSSRVRGDGQTGGQKAGLFSFLSRFMRKSDPRGDEARGGERSGEL</sequence>
<dbReference type="EnsemblProtists" id="EKX50799">
    <property type="protein sequence ID" value="EKX50799"/>
    <property type="gene ID" value="GUITHDRAFT_134913"/>
</dbReference>
<proteinExistence type="inferred from homology"/>
<dbReference type="PANTHER" id="PTHR22600">
    <property type="entry name" value="BETA-HEXOSAMINIDASE"/>
    <property type="match status" value="1"/>
</dbReference>
<dbReference type="GO" id="GO:0016020">
    <property type="term" value="C:membrane"/>
    <property type="evidence" value="ECO:0007669"/>
    <property type="project" value="TreeGrafter"/>
</dbReference>
<evidence type="ECO:0000256" key="6">
    <source>
        <dbReference type="PIRSR" id="PIRSR625705-1"/>
    </source>
</evidence>
<reference evidence="10 12" key="1">
    <citation type="journal article" date="2012" name="Nature">
        <title>Algal genomes reveal evolutionary mosaicism and the fate of nucleomorphs.</title>
        <authorList>
            <consortium name="DOE Joint Genome Institute"/>
            <person name="Curtis B.A."/>
            <person name="Tanifuji G."/>
            <person name="Burki F."/>
            <person name="Gruber A."/>
            <person name="Irimia M."/>
            <person name="Maruyama S."/>
            <person name="Arias M.C."/>
            <person name="Ball S.G."/>
            <person name="Gile G.H."/>
            <person name="Hirakawa Y."/>
            <person name="Hopkins J.F."/>
            <person name="Kuo A."/>
            <person name="Rensing S.A."/>
            <person name="Schmutz J."/>
            <person name="Symeonidi A."/>
            <person name="Elias M."/>
            <person name="Eveleigh R.J."/>
            <person name="Herman E.K."/>
            <person name="Klute M.J."/>
            <person name="Nakayama T."/>
            <person name="Obornik M."/>
            <person name="Reyes-Prieto A."/>
            <person name="Armbrust E.V."/>
            <person name="Aves S.J."/>
            <person name="Beiko R.G."/>
            <person name="Coutinho P."/>
            <person name="Dacks J.B."/>
            <person name="Durnford D.G."/>
            <person name="Fast N.M."/>
            <person name="Green B.R."/>
            <person name="Grisdale C.J."/>
            <person name="Hempel F."/>
            <person name="Henrissat B."/>
            <person name="Hoppner M.P."/>
            <person name="Ishida K."/>
            <person name="Kim E."/>
            <person name="Koreny L."/>
            <person name="Kroth P.G."/>
            <person name="Liu Y."/>
            <person name="Malik S.B."/>
            <person name="Maier U.G."/>
            <person name="McRose D."/>
            <person name="Mock T."/>
            <person name="Neilson J.A."/>
            <person name="Onodera N.T."/>
            <person name="Poole A.M."/>
            <person name="Pritham E.J."/>
            <person name="Richards T.A."/>
            <person name="Rocap G."/>
            <person name="Roy S.W."/>
            <person name="Sarai C."/>
            <person name="Schaack S."/>
            <person name="Shirato S."/>
            <person name="Slamovits C.H."/>
            <person name="Spencer D.F."/>
            <person name="Suzuki S."/>
            <person name="Worden A.Z."/>
            <person name="Zauner S."/>
            <person name="Barry K."/>
            <person name="Bell C."/>
            <person name="Bharti A.K."/>
            <person name="Crow J.A."/>
            <person name="Grimwood J."/>
            <person name="Kramer R."/>
            <person name="Lindquist E."/>
            <person name="Lucas S."/>
            <person name="Salamov A."/>
            <person name="McFadden G.I."/>
            <person name="Lane C.E."/>
            <person name="Keeling P.J."/>
            <person name="Gray M.W."/>
            <person name="Grigoriev I.V."/>
            <person name="Archibald J.M."/>
        </authorList>
    </citation>
    <scope>NUCLEOTIDE SEQUENCE</scope>
    <source>
        <strain evidence="10 12">CCMP2712</strain>
    </source>
</reference>
<dbReference type="HOGENOM" id="CLU_020160_1_0_1"/>
<name>L1JRA9_GUITC</name>
<dbReference type="Pfam" id="PF02838">
    <property type="entry name" value="Glyco_hydro_20b"/>
    <property type="match status" value="1"/>
</dbReference>
<evidence type="ECO:0000259" key="9">
    <source>
        <dbReference type="Pfam" id="PF02838"/>
    </source>
</evidence>